<dbReference type="PANTHER" id="PTHR12137">
    <property type="entry name" value="CARBOHYDRATE SULFOTRANSFERASE"/>
    <property type="match status" value="1"/>
</dbReference>
<dbReference type="Ensembl" id="ENSEBUT00000001340.1">
    <property type="protein sequence ID" value="ENSEBUP00000001025.1"/>
    <property type="gene ID" value="ENSEBUG00000000960.1"/>
</dbReference>
<evidence type="ECO:0000313" key="13">
    <source>
        <dbReference type="Proteomes" id="UP000694388"/>
    </source>
</evidence>
<keyword evidence="10 11" id="KW-0119">Carbohydrate metabolism</keyword>
<proteinExistence type="inferred from homology"/>
<evidence type="ECO:0000256" key="4">
    <source>
        <dbReference type="ARBA" id="ARBA00022692"/>
    </source>
</evidence>
<evidence type="ECO:0000256" key="9">
    <source>
        <dbReference type="ARBA" id="ARBA00023180"/>
    </source>
</evidence>
<dbReference type="PANTHER" id="PTHR12137:SF33">
    <property type="entry name" value="CARBOHYDRATE SULFOTRANSFERASE 14"/>
    <property type="match status" value="1"/>
</dbReference>
<evidence type="ECO:0000256" key="7">
    <source>
        <dbReference type="ARBA" id="ARBA00023034"/>
    </source>
</evidence>
<keyword evidence="9 11" id="KW-0325">Glycoprotein</keyword>
<dbReference type="Proteomes" id="UP000694388">
    <property type="component" value="Unplaced"/>
</dbReference>
<keyword evidence="5 11" id="KW-0735">Signal-anchor</keyword>
<evidence type="ECO:0000256" key="10">
    <source>
        <dbReference type="ARBA" id="ARBA00023277"/>
    </source>
</evidence>
<keyword evidence="13" id="KW-1185">Reference proteome</keyword>
<dbReference type="GO" id="GO:0000139">
    <property type="term" value="C:Golgi membrane"/>
    <property type="evidence" value="ECO:0007669"/>
    <property type="project" value="UniProtKB-SubCell"/>
</dbReference>
<keyword evidence="8" id="KW-0472">Membrane</keyword>
<reference evidence="12" key="2">
    <citation type="submission" date="2025-09" db="UniProtKB">
        <authorList>
            <consortium name="Ensembl"/>
        </authorList>
    </citation>
    <scope>IDENTIFICATION</scope>
</reference>
<evidence type="ECO:0000256" key="2">
    <source>
        <dbReference type="ARBA" id="ARBA00006339"/>
    </source>
</evidence>
<dbReference type="GeneTree" id="ENSGT00940000162640"/>
<evidence type="ECO:0000256" key="3">
    <source>
        <dbReference type="ARBA" id="ARBA00022679"/>
    </source>
</evidence>
<comment type="similarity">
    <text evidence="2 11">Belongs to the sulfotransferase 2 family.</text>
</comment>
<dbReference type="GO" id="GO:0008146">
    <property type="term" value="F:sulfotransferase activity"/>
    <property type="evidence" value="ECO:0007669"/>
    <property type="project" value="InterPro"/>
</dbReference>
<evidence type="ECO:0000256" key="11">
    <source>
        <dbReference type="RuleBase" id="RU364020"/>
    </source>
</evidence>
<evidence type="ECO:0000313" key="12">
    <source>
        <dbReference type="Ensembl" id="ENSEBUP00000001025.1"/>
    </source>
</evidence>
<organism evidence="12 13">
    <name type="scientific">Eptatretus burgeri</name>
    <name type="common">Inshore hagfish</name>
    <dbReference type="NCBI Taxonomy" id="7764"/>
    <lineage>
        <taxon>Eukaryota</taxon>
        <taxon>Metazoa</taxon>
        <taxon>Chordata</taxon>
        <taxon>Craniata</taxon>
        <taxon>Vertebrata</taxon>
        <taxon>Cyclostomata</taxon>
        <taxon>Myxini</taxon>
        <taxon>Myxiniformes</taxon>
        <taxon>Myxinidae</taxon>
        <taxon>Eptatretinae</taxon>
        <taxon>Eptatretus</taxon>
    </lineage>
</organism>
<comment type="subcellular location">
    <subcellularLocation>
        <location evidence="1 11">Golgi apparatus membrane</location>
        <topology evidence="1 11">Single-pass type II membrane protein</topology>
    </subcellularLocation>
</comment>
<evidence type="ECO:0000256" key="5">
    <source>
        <dbReference type="ARBA" id="ARBA00022968"/>
    </source>
</evidence>
<sequence length="271" mass="31535">VAAAEFLRWPQGGPMPFGYILQAVRSPWNYNAELLLFFHFYVRRSNSTMLSSLLKGRLLCVVFPVLLCCVTVLSGSLPNVDVNVKMDHKKDLVFLSSFSPTEREYRLQHYYKFMFSREPLERLVSAYRNKLLEIPTFKQRYLTKPERDRASTPEVSFTQFLAYITDLIPAKHDEHWMSASMLCQPCAVRYNFLGHHVGLPEEADWVLQHVKAPTDVRFPKRQTWYKPVSAASAVDEATRVPRAILRKALQMYAADYYLFGYNSSILHHWMV</sequence>
<dbReference type="EC" id="2.8.2.-" evidence="11"/>
<keyword evidence="3 11" id="KW-0808">Transferase</keyword>
<keyword evidence="6" id="KW-1133">Transmembrane helix</keyword>
<keyword evidence="7 11" id="KW-0333">Golgi apparatus</keyword>
<keyword evidence="4" id="KW-0812">Transmembrane</keyword>
<evidence type="ECO:0000256" key="8">
    <source>
        <dbReference type="ARBA" id="ARBA00023136"/>
    </source>
</evidence>
<protein>
    <recommendedName>
        <fullName evidence="11">Carbohydrate sulfotransferase</fullName>
        <ecNumber evidence="11">2.8.2.-</ecNumber>
    </recommendedName>
</protein>
<name>A0A8C4NDR9_EPTBU</name>
<accession>A0A8C4NDR9</accession>
<reference evidence="12" key="1">
    <citation type="submission" date="2025-08" db="UniProtKB">
        <authorList>
            <consortium name="Ensembl"/>
        </authorList>
    </citation>
    <scope>IDENTIFICATION</scope>
</reference>
<dbReference type="InterPro" id="IPR005331">
    <property type="entry name" value="Sulfotransferase"/>
</dbReference>
<evidence type="ECO:0000256" key="6">
    <source>
        <dbReference type="ARBA" id="ARBA00022989"/>
    </source>
</evidence>
<dbReference type="AlphaFoldDB" id="A0A8C4NDR9"/>
<dbReference type="Pfam" id="PF03567">
    <property type="entry name" value="Sulfotransfer_2"/>
    <property type="match status" value="1"/>
</dbReference>
<dbReference type="GO" id="GO:0016051">
    <property type="term" value="P:carbohydrate biosynthetic process"/>
    <property type="evidence" value="ECO:0007669"/>
    <property type="project" value="InterPro"/>
</dbReference>
<evidence type="ECO:0000256" key="1">
    <source>
        <dbReference type="ARBA" id="ARBA00004323"/>
    </source>
</evidence>
<dbReference type="InterPro" id="IPR018011">
    <property type="entry name" value="Carb_sulfotrans_8-10"/>
</dbReference>